<evidence type="ECO:0000313" key="3">
    <source>
        <dbReference type="EMBL" id="MBE9144142.1"/>
    </source>
</evidence>
<protein>
    <submittedName>
        <fullName evidence="3">NUDIX hydrolase</fullName>
    </submittedName>
</protein>
<organism evidence="3 4">
    <name type="scientific">Planktothrix mougeotii LEGE 06226</name>
    <dbReference type="NCBI Taxonomy" id="1828728"/>
    <lineage>
        <taxon>Bacteria</taxon>
        <taxon>Bacillati</taxon>
        <taxon>Cyanobacteriota</taxon>
        <taxon>Cyanophyceae</taxon>
        <taxon>Oscillatoriophycideae</taxon>
        <taxon>Oscillatoriales</taxon>
        <taxon>Microcoleaceae</taxon>
        <taxon>Planktothrix</taxon>
    </lineage>
</organism>
<dbReference type="PROSITE" id="PS51462">
    <property type="entry name" value="NUDIX"/>
    <property type="match status" value="1"/>
</dbReference>
<feature type="domain" description="Nudix hydrolase" evidence="2">
    <location>
        <begin position="1"/>
        <end position="125"/>
    </location>
</feature>
<keyword evidence="4" id="KW-1185">Reference proteome</keyword>
<dbReference type="Pfam" id="PF00293">
    <property type="entry name" value="NUDIX"/>
    <property type="match status" value="1"/>
</dbReference>
<reference evidence="3 4" key="1">
    <citation type="submission" date="2020-10" db="EMBL/GenBank/DDBJ databases">
        <authorList>
            <person name="Castelo-Branco R."/>
            <person name="Eusebio N."/>
            <person name="Adriana R."/>
            <person name="Vieira A."/>
            <person name="Brugerolle De Fraissinette N."/>
            <person name="Rezende De Castro R."/>
            <person name="Schneider M.P."/>
            <person name="Vasconcelos V."/>
            <person name="Leao P.N."/>
        </authorList>
    </citation>
    <scope>NUCLEOTIDE SEQUENCE [LARGE SCALE GENOMIC DNA]</scope>
    <source>
        <strain evidence="3 4">LEGE 06226</strain>
    </source>
</reference>
<evidence type="ECO:0000313" key="4">
    <source>
        <dbReference type="Proteomes" id="UP000640725"/>
    </source>
</evidence>
<dbReference type="Gene3D" id="3.90.79.10">
    <property type="entry name" value="Nucleoside Triphosphate Pyrophosphohydrolase"/>
    <property type="match status" value="1"/>
</dbReference>
<evidence type="ECO:0000259" key="2">
    <source>
        <dbReference type="PROSITE" id="PS51462"/>
    </source>
</evidence>
<name>A0ABR9UCH6_9CYAN</name>
<comment type="caution">
    <text evidence="3">The sequence shown here is derived from an EMBL/GenBank/DDBJ whole genome shotgun (WGS) entry which is preliminary data.</text>
</comment>
<evidence type="ECO:0000256" key="1">
    <source>
        <dbReference type="ARBA" id="ARBA00022801"/>
    </source>
</evidence>
<dbReference type="GO" id="GO:0016787">
    <property type="term" value="F:hydrolase activity"/>
    <property type="evidence" value="ECO:0007669"/>
    <property type="project" value="UniProtKB-KW"/>
</dbReference>
<dbReference type="EMBL" id="JADEWU010000026">
    <property type="protein sequence ID" value="MBE9144142.1"/>
    <property type="molecule type" value="Genomic_DNA"/>
</dbReference>
<gene>
    <name evidence="3" type="ORF">IQ236_13060</name>
</gene>
<proteinExistence type="predicted"/>
<sequence>MIQVSLAILYRDVKFLFQLRDNIPGIVHPGVWGLFGGHLEGEETPELCLKRELIEEIGYQVSDLVLFKEYGDSQVNRFVFYAPLTVDLSQLVLNEGWDMGLLTTEDIKAGKCYSHKAGMVRLIGTPHQKILLDFIAQKLI</sequence>
<accession>A0ABR9UCH6</accession>
<dbReference type="InterPro" id="IPR000086">
    <property type="entry name" value="NUDIX_hydrolase_dom"/>
</dbReference>
<dbReference type="PROSITE" id="PS00893">
    <property type="entry name" value="NUDIX_BOX"/>
    <property type="match status" value="1"/>
</dbReference>
<dbReference type="SUPFAM" id="SSF55811">
    <property type="entry name" value="Nudix"/>
    <property type="match status" value="1"/>
</dbReference>
<keyword evidence="1 3" id="KW-0378">Hydrolase</keyword>
<dbReference type="RefSeq" id="WP_193869659.1">
    <property type="nucleotide sequence ID" value="NZ_JADEWU010000026.1"/>
</dbReference>
<dbReference type="Proteomes" id="UP000640725">
    <property type="component" value="Unassembled WGS sequence"/>
</dbReference>
<dbReference type="InterPro" id="IPR020084">
    <property type="entry name" value="NUDIX_hydrolase_CS"/>
</dbReference>
<dbReference type="InterPro" id="IPR015797">
    <property type="entry name" value="NUDIX_hydrolase-like_dom_sf"/>
</dbReference>
<dbReference type="CDD" id="cd18882">
    <property type="entry name" value="NUDIX_Hydrolase"/>
    <property type="match status" value="1"/>
</dbReference>